<name>A0A409WZU7_PSICY</name>
<dbReference type="AlphaFoldDB" id="A0A409WZU7"/>
<sequence length="90" mass="10068">MSKVNPETRGRDYEPLHAPEQHIAALHERLVLSVLEGRAGAAHEAVRLVDLACEPREGYEVEEVAVGGWAKANMHTRAREENGERGREEE</sequence>
<dbReference type="EMBL" id="NHYD01002938">
    <property type="protein sequence ID" value="PPQ84054.1"/>
    <property type="molecule type" value="Genomic_DNA"/>
</dbReference>
<dbReference type="InParanoid" id="A0A409WZU7"/>
<reference evidence="1 2" key="1">
    <citation type="journal article" date="2018" name="Evol. Lett.">
        <title>Horizontal gene cluster transfer increased hallucinogenic mushroom diversity.</title>
        <authorList>
            <person name="Reynolds H.T."/>
            <person name="Vijayakumar V."/>
            <person name="Gluck-Thaler E."/>
            <person name="Korotkin H.B."/>
            <person name="Matheny P.B."/>
            <person name="Slot J.C."/>
        </authorList>
    </citation>
    <scope>NUCLEOTIDE SEQUENCE [LARGE SCALE GENOMIC DNA]</scope>
    <source>
        <strain evidence="1 2">2631</strain>
    </source>
</reference>
<comment type="caution">
    <text evidence="1">The sequence shown here is derived from an EMBL/GenBank/DDBJ whole genome shotgun (WGS) entry which is preliminary data.</text>
</comment>
<proteinExistence type="predicted"/>
<protein>
    <submittedName>
        <fullName evidence="1">Uncharacterized protein</fullName>
    </submittedName>
</protein>
<keyword evidence="2" id="KW-1185">Reference proteome</keyword>
<dbReference type="Proteomes" id="UP000283269">
    <property type="component" value="Unassembled WGS sequence"/>
</dbReference>
<evidence type="ECO:0000313" key="2">
    <source>
        <dbReference type="Proteomes" id="UP000283269"/>
    </source>
</evidence>
<accession>A0A409WZU7</accession>
<evidence type="ECO:0000313" key="1">
    <source>
        <dbReference type="EMBL" id="PPQ84054.1"/>
    </source>
</evidence>
<organism evidence="1 2">
    <name type="scientific">Psilocybe cyanescens</name>
    <dbReference type="NCBI Taxonomy" id="93625"/>
    <lineage>
        <taxon>Eukaryota</taxon>
        <taxon>Fungi</taxon>
        <taxon>Dikarya</taxon>
        <taxon>Basidiomycota</taxon>
        <taxon>Agaricomycotina</taxon>
        <taxon>Agaricomycetes</taxon>
        <taxon>Agaricomycetidae</taxon>
        <taxon>Agaricales</taxon>
        <taxon>Agaricineae</taxon>
        <taxon>Strophariaceae</taxon>
        <taxon>Psilocybe</taxon>
    </lineage>
</organism>
<gene>
    <name evidence="1" type="ORF">CVT25_003197</name>
</gene>